<gene>
    <name evidence="2" type="ORF">NT6N_03970</name>
</gene>
<evidence type="ECO:0000313" key="2">
    <source>
        <dbReference type="EMBL" id="BDS05357.1"/>
    </source>
</evidence>
<protein>
    <recommendedName>
        <fullName evidence="3">HNH endonuclease</fullName>
    </recommendedName>
</protein>
<accession>A0AAT9FH96</accession>
<dbReference type="EMBL" id="AP026866">
    <property type="protein sequence ID" value="BDS05357.1"/>
    <property type="molecule type" value="Genomic_DNA"/>
</dbReference>
<evidence type="ECO:0008006" key="3">
    <source>
        <dbReference type="Google" id="ProtNLM"/>
    </source>
</evidence>
<name>A0AAT9FH96_9BACT</name>
<feature type="region of interest" description="Disordered" evidence="1">
    <location>
        <begin position="265"/>
        <end position="290"/>
    </location>
</feature>
<dbReference type="Gene3D" id="1.10.30.50">
    <property type="match status" value="1"/>
</dbReference>
<organism evidence="2">
    <name type="scientific">Oceaniferula spumae</name>
    <dbReference type="NCBI Taxonomy" id="2979115"/>
    <lineage>
        <taxon>Bacteria</taxon>
        <taxon>Pseudomonadati</taxon>
        <taxon>Verrucomicrobiota</taxon>
        <taxon>Verrucomicrobiia</taxon>
        <taxon>Verrucomicrobiales</taxon>
        <taxon>Verrucomicrobiaceae</taxon>
        <taxon>Oceaniferula</taxon>
    </lineage>
</organism>
<proteinExistence type="predicted"/>
<sequence>MRRARTEFTDLQKAKIFVRDRATCCFSGVNLWLLDSPLRPGVQTDWVDHVRPSARGGRSSVDNGVCASHTYNAKKRHNSADTFFLFEEGQPTSGYFELFGRLPIEQESRLLRLSGLAIEDWFLNRSLSRVFEGFYDRCYRDRYGSDNKRDFHYWYRAAYRKLTKYQRLAANRPTLEDRDIITRPSPLAGQWLRLRTASSEPAFLTVIGEIYPAYKRNFETWASYFWDCESPDEAGQVYETVMASDDVCDEIKGCMTCDYRLRQKRGGRGVTDTSTPIVPGQSLPDGWNPG</sequence>
<reference evidence="2" key="1">
    <citation type="submission" date="2024-07" db="EMBL/GenBank/DDBJ databases">
        <title>Complete genome sequence of Verrucomicrobiaceae bacterium NT6N.</title>
        <authorList>
            <person name="Huang C."/>
            <person name="Takami H."/>
            <person name="Hamasaki K."/>
        </authorList>
    </citation>
    <scope>NUCLEOTIDE SEQUENCE</scope>
    <source>
        <strain evidence="2">NT6N</strain>
    </source>
</reference>
<dbReference type="AlphaFoldDB" id="A0AAT9FH96"/>
<evidence type="ECO:0000256" key="1">
    <source>
        <dbReference type="SAM" id="MobiDB-lite"/>
    </source>
</evidence>
<dbReference type="KEGG" id="osu:NT6N_03970"/>